<dbReference type="AlphaFoldDB" id="A0A1C5GFS1"/>
<keyword evidence="4 8" id="KW-0812">Transmembrane</keyword>
<dbReference type="RefSeq" id="WP_089002242.1">
    <property type="nucleotide sequence ID" value="NZ_JBFAAC010000003.1"/>
</dbReference>
<keyword evidence="3" id="KW-1003">Cell membrane</keyword>
<dbReference type="PANTHER" id="PTHR34584:SF1">
    <property type="entry name" value="NA(+)_H(+) ANTIPORTER SUBUNIT E1"/>
    <property type="match status" value="1"/>
</dbReference>
<evidence type="ECO:0000256" key="7">
    <source>
        <dbReference type="SAM" id="MobiDB-lite"/>
    </source>
</evidence>
<feature type="region of interest" description="Disordered" evidence="7">
    <location>
        <begin position="188"/>
        <end position="211"/>
    </location>
</feature>
<dbReference type="PANTHER" id="PTHR34584">
    <property type="entry name" value="NA(+)/H(+) ANTIPORTER SUBUNIT E1"/>
    <property type="match status" value="1"/>
</dbReference>
<evidence type="ECO:0000256" key="4">
    <source>
        <dbReference type="ARBA" id="ARBA00022692"/>
    </source>
</evidence>
<dbReference type="Pfam" id="PF01899">
    <property type="entry name" value="MNHE"/>
    <property type="match status" value="1"/>
</dbReference>
<evidence type="ECO:0000256" key="5">
    <source>
        <dbReference type="ARBA" id="ARBA00022989"/>
    </source>
</evidence>
<dbReference type="Proteomes" id="UP000198251">
    <property type="component" value="Chromosome I"/>
</dbReference>
<protein>
    <submittedName>
        <fullName evidence="9">Multisubunit sodium/proton antiporter, MrpE subunit</fullName>
    </submittedName>
</protein>
<evidence type="ECO:0000256" key="1">
    <source>
        <dbReference type="ARBA" id="ARBA00004651"/>
    </source>
</evidence>
<accession>A0A1C5GFS1</accession>
<organism evidence="9 10">
    <name type="scientific">Micromonospora echinofusca</name>
    <dbReference type="NCBI Taxonomy" id="47858"/>
    <lineage>
        <taxon>Bacteria</taxon>
        <taxon>Bacillati</taxon>
        <taxon>Actinomycetota</taxon>
        <taxon>Actinomycetes</taxon>
        <taxon>Micromonosporales</taxon>
        <taxon>Micromonosporaceae</taxon>
        <taxon>Micromonospora</taxon>
    </lineage>
</organism>
<dbReference type="GO" id="GO:0008324">
    <property type="term" value="F:monoatomic cation transmembrane transporter activity"/>
    <property type="evidence" value="ECO:0007669"/>
    <property type="project" value="InterPro"/>
</dbReference>
<dbReference type="GO" id="GO:0005886">
    <property type="term" value="C:plasma membrane"/>
    <property type="evidence" value="ECO:0007669"/>
    <property type="project" value="UniProtKB-SubCell"/>
</dbReference>
<reference evidence="9 10" key="1">
    <citation type="submission" date="2016-06" db="EMBL/GenBank/DDBJ databases">
        <authorList>
            <person name="Kjaerup R.B."/>
            <person name="Dalgaard T.S."/>
            <person name="Juul-Madsen H.R."/>
        </authorList>
    </citation>
    <scope>NUCLEOTIDE SEQUENCE [LARGE SCALE GENOMIC DNA]</scope>
    <source>
        <strain evidence="9 10">DSM 43913</strain>
    </source>
</reference>
<keyword evidence="5 8" id="KW-1133">Transmembrane helix</keyword>
<proteinExistence type="inferred from homology"/>
<evidence type="ECO:0000313" key="10">
    <source>
        <dbReference type="Proteomes" id="UP000198251"/>
    </source>
</evidence>
<dbReference type="NCBIfam" id="NF006521">
    <property type="entry name" value="PRK08965.1-5"/>
    <property type="match status" value="1"/>
</dbReference>
<sequence length="211" mass="22908">MTSDRTTPTTPTPPANPPLTRKARRRNRIVAVTGLTSVWVLLWGTLSWANVISGLVLSVVLLAVFPLPPVTFAGRIRPLPLARFWVRFLRDLVVASAQIAWLAVRFGQPPLSAIIAVPLRVNTDLNLTLTAEALSLVPGSLIIEADRATGTLYVHIIGVRSREEVERFRQGVLDLEGRIVAAIGSPEELSRVTQPHPAGPPEPAHLEGAPR</sequence>
<feature type="transmembrane region" description="Helical" evidence="8">
    <location>
        <begin position="29"/>
        <end position="46"/>
    </location>
</feature>
<dbReference type="InterPro" id="IPR002758">
    <property type="entry name" value="Cation_antiport_E"/>
</dbReference>
<evidence type="ECO:0000256" key="3">
    <source>
        <dbReference type="ARBA" id="ARBA00022475"/>
    </source>
</evidence>
<evidence type="ECO:0000256" key="2">
    <source>
        <dbReference type="ARBA" id="ARBA00006228"/>
    </source>
</evidence>
<dbReference type="GeneID" id="95804691"/>
<name>A0A1C5GFS1_MICEH</name>
<feature type="region of interest" description="Disordered" evidence="7">
    <location>
        <begin position="1"/>
        <end position="20"/>
    </location>
</feature>
<dbReference type="EMBL" id="LT607733">
    <property type="protein sequence ID" value="SCG18663.1"/>
    <property type="molecule type" value="Genomic_DNA"/>
</dbReference>
<evidence type="ECO:0000256" key="6">
    <source>
        <dbReference type="ARBA" id="ARBA00023136"/>
    </source>
</evidence>
<keyword evidence="6 8" id="KW-0472">Membrane</keyword>
<evidence type="ECO:0000313" key="9">
    <source>
        <dbReference type="EMBL" id="SCG18663.1"/>
    </source>
</evidence>
<evidence type="ECO:0000256" key="8">
    <source>
        <dbReference type="SAM" id="Phobius"/>
    </source>
</evidence>
<comment type="similarity">
    <text evidence="2">Belongs to the CPA3 antiporters (TC 2.A.63) subunit E family.</text>
</comment>
<feature type="transmembrane region" description="Helical" evidence="8">
    <location>
        <begin position="52"/>
        <end position="72"/>
    </location>
</feature>
<gene>
    <name evidence="9" type="ORF">GA0070610_5014</name>
</gene>
<comment type="subcellular location">
    <subcellularLocation>
        <location evidence="1">Cell membrane</location>
        <topology evidence="1">Multi-pass membrane protein</topology>
    </subcellularLocation>
</comment>
<keyword evidence="10" id="KW-1185">Reference proteome</keyword>